<dbReference type="InterPro" id="IPR035896">
    <property type="entry name" value="AN1-like_Znf"/>
</dbReference>
<keyword evidence="3 5" id="KW-0863">Zinc-finger</keyword>
<accession>A0ABD1T5C9</accession>
<keyword evidence="9" id="KW-1185">Reference proteome</keyword>
<evidence type="ECO:0000313" key="9">
    <source>
        <dbReference type="Proteomes" id="UP001604277"/>
    </source>
</evidence>
<dbReference type="Pfam" id="PF01428">
    <property type="entry name" value="zf-AN1"/>
    <property type="match status" value="1"/>
</dbReference>
<dbReference type="GO" id="GO:0008270">
    <property type="term" value="F:zinc ion binding"/>
    <property type="evidence" value="ECO:0007669"/>
    <property type="project" value="UniProtKB-KW"/>
</dbReference>
<name>A0ABD1T5C9_9LAMI</name>
<feature type="region of interest" description="Disordered" evidence="6">
    <location>
        <begin position="40"/>
        <end position="66"/>
    </location>
</feature>
<evidence type="ECO:0000256" key="3">
    <source>
        <dbReference type="ARBA" id="ARBA00022771"/>
    </source>
</evidence>
<dbReference type="PANTHER" id="PTHR10634">
    <property type="entry name" value="AN1-TYPE ZINC FINGER PROTEIN"/>
    <property type="match status" value="1"/>
</dbReference>
<evidence type="ECO:0000256" key="4">
    <source>
        <dbReference type="ARBA" id="ARBA00022833"/>
    </source>
</evidence>
<proteinExistence type="predicted"/>
<keyword evidence="2" id="KW-0479">Metal-binding</keyword>
<dbReference type="EMBL" id="JBFOLJ010000009">
    <property type="protein sequence ID" value="KAL2507887.1"/>
    <property type="molecule type" value="Genomic_DNA"/>
</dbReference>
<dbReference type="Proteomes" id="UP001604277">
    <property type="component" value="Unassembled WGS sequence"/>
</dbReference>
<dbReference type="PROSITE" id="PS51039">
    <property type="entry name" value="ZF_AN1"/>
    <property type="match status" value="1"/>
</dbReference>
<dbReference type="InterPro" id="IPR000058">
    <property type="entry name" value="Znf_AN1"/>
</dbReference>
<feature type="domain" description="AN1-type" evidence="7">
    <location>
        <begin position="103"/>
        <end position="151"/>
    </location>
</feature>
<evidence type="ECO:0000313" key="8">
    <source>
        <dbReference type="EMBL" id="KAL2507887.1"/>
    </source>
</evidence>
<evidence type="ECO:0000256" key="5">
    <source>
        <dbReference type="PROSITE-ProRule" id="PRU00449"/>
    </source>
</evidence>
<dbReference type="SUPFAM" id="SSF118310">
    <property type="entry name" value="AN1-like Zinc finger"/>
    <property type="match status" value="1"/>
</dbReference>
<feature type="compositionally biased region" description="Polar residues" evidence="6">
    <location>
        <begin position="46"/>
        <end position="59"/>
    </location>
</feature>
<gene>
    <name evidence="8" type="ORF">Fot_31534</name>
</gene>
<dbReference type="InterPro" id="IPR050652">
    <property type="entry name" value="AN1_A20_ZnFinger"/>
</dbReference>
<organism evidence="8 9">
    <name type="scientific">Forsythia ovata</name>
    <dbReference type="NCBI Taxonomy" id="205694"/>
    <lineage>
        <taxon>Eukaryota</taxon>
        <taxon>Viridiplantae</taxon>
        <taxon>Streptophyta</taxon>
        <taxon>Embryophyta</taxon>
        <taxon>Tracheophyta</taxon>
        <taxon>Spermatophyta</taxon>
        <taxon>Magnoliopsida</taxon>
        <taxon>eudicotyledons</taxon>
        <taxon>Gunneridae</taxon>
        <taxon>Pentapetalae</taxon>
        <taxon>asterids</taxon>
        <taxon>lamiids</taxon>
        <taxon>Lamiales</taxon>
        <taxon>Oleaceae</taxon>
        <taxon>Forsythieae</taxon>
        <taxon>Forsythia</taxon>
    </lineage>
</organism>
<reference evidence="9" key="1">
    <citation type="submission" date="2024-07" db="EMBL/GenBank/DDBJ databases">
        <title>Two chromosome-level genome assemblies of Korean endemic species Abeliophyllum distichum and Forsythia ovata (Oleaceae).</title>
        <authorList>
            <person name="Jang H."/>
        </authorList>
    </citation>
    <scope>NUCLEOTIDE SEQUENCE [LARGE SCALE GENOMIC DNA]</scope>
</reference>
<evidence type="ECO:0000256" key="1">
    <source>
        <dbReference type="ARBA" id="ARBA00003732"/>
    </source>
</evidence>
<dbReference type="PANTHER" id="PTHR10634:SF22">
    <property type="entry name" value="ZINC FINGER A20 AND AN1 DOMAIN-CONTAINING STRESS-ASSOCIATED PROTEIN 5"/>
    <property type="match status" value="1"/>
</dbReference>
<comment type="caution">
    <text evidence="8">The sequence shown here is derived from an EMBL/GenBank/DDBJ whole genome shotgun (WGS) entry which is preliminary data.</text>
</comment>
<protein>
    <submittedName>
        <fullName evidence="8">Zinc finger A20 and AN1 domain-containing stress-associated protein 5-like</fullName>
    </submittedName>
</protein>
<keyword evidence="4" id="KW-0862">Zinc</keyword>
<comment type="function">
    <text evidence="1">May be involved in environmental stress response.</text>
</comment>
<dbReference type="AlphaFoldDB" id="A0ABD1T5C9"/>
<evidence type="ECO:0000256" key="2">
    <source>
        <dbReference type="ARBA" id="ARBA00022723"/>
    </source>
</evidence>
<sequence>MANDAPTQIANQIWRKREREEKELKVPEILTLCTPPLISGTENEKQTASFSNCTRPPESSDSKLFGANDLRTTSATLLERTDQASVAKKVVKEVENRVGLKRSGEVTKCSGFGCRKKIRLIGFRCQCGEVFCSEHRYSDRHDCSYDYKSAGRKAIAREIPVVRVAKILKV</sequence>
<dbReference type="Gene3D" id="4.10.1110.10">
    <property type="entry name" value="AN1-like Zinc finger"/>
    <property type="match status" value="1"/>
</dbReference>
<evidence type="ECO:0000256" key="6">
    <source>
        <dbReference type="SAM" id="MobiDB-lite"/>
    </source>
</evidence>
<dbReference type="SMART" id="SM00154">
    <property type="entry name" value="ZnF_AN1"/>
    <property type="match status" value="1"/>
</dbReference>
<dbReference type="FunFam" id="4.10.1110.10:FF:000001">
    <property type="entry name" value="Zinc finger AN1-type containing 6"/>
    <property type="match status" value="1"/>
</dbReference>
<evidence type="ECO:0000259" key="7">
    <source>
        <dbReference type="PROSITE" id="PS51039"/>
    </source>
</evidence>